<dbReference type="EMBL" id="RXIC02000091">
    <property type="protein sequence ID" value="KAB1201190.1"/>
    <property type="molecule type" value="Genomic_DNA"/>
</dbReference>
<keyword evidence="6" id="KW-1185">Reference proteome</keyword>
<dbReference type="Proteomes" id="UP000516437">
    <property type="component" value="Unassembled WGS sequence"/>
</dbReference>
<evidence type="ECO:0000313" key="4">
    <source>
        <dbReference type="EMBL" id="KAB1201187.1"/>
    </source>
</evidence>
<dbReference type="Gene3D" id="3.30.559.10">
    <property type="entry name" value="Chloramphenicol acetyltransferase-like domain"/>
    <property type="match status" value="2"/>
</dbReference>
<reference evidence="4" key="3">
    <citation type="submission" date="2019-09" db="EMBL/GenBank/DDBJ databases">
        <authorList>
            <person name="Gao Z."/>
        </authorList>
    </citation>
    <scope>NUCLEOTIDE SEQUENCE</scope>
    <source>
        <tissue evidence="4">Leaves</tissue>
    </source>
</reference>
<organism evidence="4 6">
    <name type="scientific">Morella rubra</name>
    <name type="common">Chinese bayberry</name>
    <dbReference type="NCBI Taxonomy" id="262757"/>
    <lineage>
        <taxon>Eukaryota</taxon>
        <taxon>Viridiplantae</taxon>
        <taxon>Streptophyta</taxon>
        <taxon>Embryophyta</taxon>
        <taxon>Tracheophyta</taxon>
        <taxon>Spermatophyta</taxon>
        <taxon>Magnoliopsida</taxon>
        <taxon>eudicotyledons</taxon>
        <taxon>Gunneridae</taxon>
        <taxon>Pentapetalae</taxon>
        <taxon>rosids</taxon>
        <taxon>fabids</taxon>
        <taxon>Fagales</taxon>
        <taxon>Myricaceae</taxon>
        <taxon>Morella</taxon>
    </lineage>
</organism>
<dbReference type="PANTHER" id="PTHR31623">
    <property type="entry name" value="F21J9.9"/>
    <property type="match status" value="1"/>
</dbReference>
<dbReference type="EMBL" id="RXIC02000091">
    <property type="protein sequence ID" value="KAB1201187.1"/>
    <property type="molecule type" value="Genomic_DNA"/>
</dbReference>
<name>A0A6A1UN41_9ROSI</name>
<dbReference type="OrthoDB" id="671439at2759"/>
<evidence type="ECO:0000256" key="2">
    <source>
        <dbReference type="ARBA" id="ARBA00022679"/>
    </source>
</evidence>
<reference evidence="4" key="1">
    <citation type="submission" date="2018-07" db="EMBL/GenBank/DDBJ databases">
        <authorList>
            <person name="Gao Z.-S."/>
            <person name="Jia H.-M."/>
            <person name="Jia H.-J."/>
            <person name="Cai Q.-L."/>
            <person name="Wang Y."/>
            <person name="Zhao H.-B."/>
        </authorList>
    </citation>
    <scope>NUCLEOTIDE SEQUENCE</scope>
    <source>
        <tissue evidence="4">Leaves</tissue>
    </source>
</reference>
<keyword evidence="3" id="KW-0012">Acyltransferase</keyword>
<comment type="caution">
    <text evidence="4">The sequence shown here is derived from an EMBL/GenBank/DDBJ whole genome shotgun (WGS) entry which is preliminary data.</text>
</comment>
<sequence length="429" mass="47912">MKVEVEILSKHTMIKPSAATPAHLRHYTLSFIDQIIPPIFTPFVLFYPRDANLSNEERVDQIKKSLSEALTHFYPLAGRVKDNSHVDCDDEGAHFVEAKATCTLTEFLEDPKPAEINKFLPFELDEVNEIPFAVQVTAFACGGIVVGLTFAHKVSDASSLFFFLNSWAAIGRGSSDIATPRFDTATIFPPVTLPSYTLPRGTDKDKIVIKRFVFDSAAIATLRAKYSTEDPNIQNPRSSRVEALSAFIWSRFLAATELDSNMPYSLCHVGNLRKRLDPPLSDNYFGNMSLPSGYATSRETEDGFHGIIIPMRDAINKLDGNYVKSFQKSTLGGSNFTVQKHENYKRGEVVSMSITSLCRFPVYDIDFGWGKPVWVGWAKLLYKNLVVFLDTKSGGGIEVWINLEEEDMAKFEVDEELLAYVSSAKVSAI</sequence>
<dbReference type="AlphaFoldDB" id="A0A6A1UN41"/>
<evidence type="ECO:0000313" key="5">
    <source>
        <dbReference type="EMBL" id="KAB1201190.1"/>
    </source>
</evidence>
<evidence type="ECO:0000313" key="6">
    <source>
        <dbReference type="Proteomes" id="UP000516437"/>
    </source>
</evidence>
<dbReference type="InterPro" id="IPR023213">
    <property type="entry name" value="CAT-like_dom_sf"/>
</dbReference>
<dbReference type="Pfam" id="PF02458">
    <property type="entry name" value="Transferase"/>
    <property type="match status" value="1"/>
</dbReference>
<evidence type="ECO:0000256" key="1">
    <source>
        <dbReference type="ARBA" id="ARBA00009861"/>
    </source>
</evidence>
<reference evidence="4 6" key="2">
    <citation type="journal article" date="2019" name="Plant Biotechnol. J.">
        <title>The red bayberry genome and genetic basis of sex determination.</title>
        <authorList>
            <person name="Jia H.M."/>
            <person name="Jia H.J."/>
            <person name="Cai Q.L."/>
            <person name="Wang Y."/>
            <person name="Zhao H.B."/>
            <person name="Yang W.F."/>
            <person name="Wang G.Y."/>
            <person name="Li Y.H."/>
            <person name="Zhan D.L."/>
            <person name="Shen Y.T."/>
            <person name="Niu Q.F."/>
            <person name="Chang L."/>
            <person name="Qiu J."/>
            <person name="Zhao L."/>
            <person name="Xie H.B."/>
            <person name="Fu W.Y."/>
            <person name="Jin J."/>
            <person name="Li X.W."/>
            <person name="Jiao Y."/>
            <person name="Zhou C.C."/>
            <person name="Tu T."/>
            <person name="Chai C.Y."/>
            <person name="Gao J.L."/>
            <person name="Fan L.J."/>
            <person name="van de Weg E."/>
            <person name="Wang J.Y."/>
            <person name="Gao Z.S."/>
        </authorList>
    </citation>
    <scope>NUCLEOTIDE SEQUENCE [LARGE SCALE GENOMIC DNA]</scope>
    <source>
        <tissue evidence="4">Leaves</tissue>
    </source>
</reference>
<gene>
    <name evidence="4" type="ORF">CJ030_MR0G004668</name>
    <name evidence="5" type="ORF">CJ030_MR0G004671</name>
</gene>
<keyword evidence="2" id="KW-0808">Transferase</keyword>
<protein>
    <submittedName>
        <fullName evidence="4">Vinorine synthase</fullName>
    </submittedName>
</protein>
<proteinExistence type="inferred from homology"/>
<dbReference type="GO" id="GO:0016746">
    <property type="term" value="F:acyltransferase activity"/>
    <property type="evidence" value="ECO:0007669"/>
    <property type="project" value="UniProtKB-KW"/>
</dbReference>
<evidence type="ECO:0000256" key="3">
    <source>
        <dbReference type="ARBA" id="ARBA00023315"/>
    </source>
</evidence>
<accession>A0A6A1UN41</accession>
<dbReference type="PANTHER" id="PTHR31623:SF17">
    <property type="entry name" value="F21J9.9"/>
    <property type="match status" value="1"/>
</dbReference>
<comment type="similarity">
    <text evidence="1">Belongs to the plant acyltransferase family.</text>
</comment>